<dbReference type="RefSeq" id="WP_187541274.1">
    <property type="nucleotide sequence ID" value="NZ_CP060717.1"/>
</dbReference>
<sequence length="107" mass="11178">MTKYSAGLIASVFALAPVGGAFADPGSMLTNVRPHQHYVLTPNGSRVEVGPNICDHPDLQYAFNQFHYNVHHSASAPGVDAETLGPQHGAPGLHDGQGGDMVVTACD</sequence>
<evidence type="ECO:0000313" key="2">
    <source>
        <dbReference type="EMBL" id="QNN64274.1"/>
    </source>
</evidence>
<dbReference type="AlphaFoldDB" id="A0A7G9S8U9"/>
<evidence type="ECO:0000313" key="3">
    <source>
        <dbReference type="Proteomes" id="UP000515955"/>
    </source>
</evidence>
<keyword evidence="1" id="KW-0732">Signal</keyword>
<dbReference type="EMBL" id="CP060717">
    <property type="protein sequence ID" value="QNN64274.1"/>
    <property type="molecule type" value="Genomic_DNA"/>
</dbReference>
<proteinExistence type="predicted"/>
<feature type="signal peptide" evidence="1">
    <location>
        <begin position="1"/>
        <end position="23"/>
    </location>
</feature>
<reference evidence="2 3" key="1">
    <citation type="submission" date="2020-08" db="EMBL/GenBank/DDBJ databases">
        <title>Genome sequence of Sphingomonas rhizophila KACC 19189T.</title>
        <authorList>
            <person name="Hyun D.-W."/>
            <person name="Bae J.-W."/>
        </authorList>
    </citation>
    <scope>NUCLEOTIDE SEQUENCE [LARGE SCALE GENOMIC DNA]</scope>
    <source>
        <strain evidence="2 3">KACC 19189</strain>
    </source>
</reference>
<dbReference type="Proteomes" id="UP000515955">
    <property type="component" value="Chromosome"/>
</dbReference>
<dbReference type="KEGG" id="srhi:H9L12_07875"/>
<gene>
    <name evidence="2" type="ORF">H9L12_07875</name>
</gene>
<name>A0A7G9S8U9_9SPHN</name>
<evidence type="ECO:0000256" key="1">
    <source>
        <dbReference type="SAM" id="SignalP"/>
    </source>
</evidence>
<protein>
    <submittedName>
        <fullName evidence="2">Uncharacterized protein</fullName>
    </submittedName>
</protein>
<accession>A0A7G9S8U9</accession>
<feature type="chain" id="PRO_5028849584" evidence="1">
    <location>
        <begin position="24"/>
        <end position="107"/>
    </location>
</feature>
<organism evidence="2 3">
    <name type="scientific">Sphingomonas rhizophila</name>
    <dbReference type="NCBI Taxonomy" id="2071607"/>
    <lineage>
        <taxon>Bacteria</taxon>
        <taxon>Pseudomonadati</taxon>
        <taxon>Pseudomonadota</taxon>
        <taxon>Alphaproteobacteria</taxon>
        <taxon>Sphingomonadales</taxon>
        <taxon>Sphingomonadaceae</taxon>
        <taxon>Sphingomonas</taxon>
    </lineage>
</organism>
<keyword evidence="3" id="KW-1185">Reference proteome</keyword>